<dbReference type="InterPro" id="IPR035472">
    <property type="entry name" value="RpiR-like_SIS"/>
</dbReference>
<dbReference type="InterPro" id="IPR009057">
    <property type="entry name" value="Homeodomain-like_sf"/>
</dbReference>
<dbReference type="GO" id="GO:0003700">
    <property type="term" value="F:DNA-binding transcription factor activity"/>
    <property type="evidence" value="ECO:0007669"/>
    <property type="project" value="InterPro"/>
</dbReference>
<dbReference type="GO" id="GO:0097367">
    <property type="term" value="F:carbohydrate derivative binding"/>
    <property type="evidence" value="ECO:0007669"/>
    <property type="project" value="InterPro"/>
</dbReference>
<dbReference type="InterPro" id="IPR046348">
    <property type="entry name" value="SIS_dom_sf"/>
</dbReference>
<evidence type="ECO:0000256" key="1">
    <source>
        <dbReference type="ARBA" id="ARBA00023015"/>
    </source>
</evidence>
<reference evidence="5 6" key="1">
    <citation type="submission" date="2019-08" db="EMBL/GenBank/DDBJ databases">
        <title>In-depth cultivation of the pig gut microbiome towards novel bacterial diversity and tailored functional studies.</title>
        <authorList>
            <person name="Wylensek D."/>
            <person name="Hitch T.C.A."/>
            <person name="Clavel T."/>
        </authorList>
    </citation>
    <scope>NUCLEOTIDE SEQUENCE [LARGE SCALE GENOMIC DNA]</scope>
    <source>
        <strain evidence="5 6">BL-389-WT-3D</strain>
    </source>
</reference>
<dbReference type="PANTHER" id="PTHR30514">
    <property type="entry name" value="GLUCOKINASE"/>
    <property type="match status" value="1"/>
</dbReference>
<dbReference type="AlphaFoldDB" id="A0A844F177"/>
<evidence type="ECO:0000313" key="5">
    <source>
        <dbReference type="EMBL" id="MSS38822.1"/>
    </source>
</evidence>
<feature type="domain" description="HTH rpiR-type" evidence="4">
    <location>
        <begin position="1"/>
        <end position="77"/>
    </location>
</feature>
<dbReference type="InterPro" id="IPR036388">
    <property type="entry name" value="WH-like_DNA-bd_sf"/>
</dbReference>
<dbReference type="SUPFAM" id="SSF53697">
    <property type="entry name" value="SIS domain"/>
    <property type="match status" value="1"/>
</dbReference>
<evidence type="ECO:0000256" key="3">
    <source>
        <dbReference type="ARBA" id="ARBA00023163"/>
    </source>
</evidence>
<dbReference type="CDD" id="cd05013">
    <property type="entry name" value="SIS_RpiR"/>
    <property type="match status" value="1"/>
</dbReference>
<dbReference type="Pfam" id="PF01380">
    <property type="entry name" value="SIS"/>
    <property type="match status" value="1"/>
</dbReference>
<name>A0A844F177_CLOSV</name>
<dbReference type="Gene3D" id="1.10.10.10">
    <property type="entry name" value="Winged helix-like DNA-binding domain superfamily/Winged helix DNA-binding domain"/>
    <property type="match status" value="1"/>
</dbReference>
<evidence type="ECO:0000259" key="4">
    <source>
        <dbReference type="PROSITE" id="PS51071"/>
    </source>
</evidence>
<dbReference type="RefSeq" id="WP_154322436.1">
    <property type="nucleotide sequence ID" value="NZ_CAMAAA010000005.1"/>
</dbReference>
<evidence type="ECO:0000256" key="2">
    <source>
        <dbReference type="ARBA" id="ARBA00023125"/>
    </source>
</evidence>
<comment type="caution">
    <text evidence="5">The sequence shown here is derived from an EMBL/GenBank/DDBJ whole genome shotgun (WGS) entry which is preliminary data.</text>
</comment>
<sequence length="280" mass="31485">MDILQRIRDMYPALTKKQKGIADYLMENPEDVCYITLAQLSQQTASSELTLLRFCEKIGCSSFLELKNEFREYTQHMIRLLSAPAYFPPENASCERSAKEALLTDICRQEAAAVADFSASFNPESIVAAAGKIKKSRRIFIFAHDISKILGDFLEARLRLLYFNATLIDLADLAETQNRLQQLCEGDLVIFFSFPKYYYPMGSIARKAADTGVPILTITDSISSPAAEHSTHLLLCQTSTKMFYNSLTLPMTILNLLASCLVIDMVPESERKDFKKTLSS</sequence>
<keyword evidence="1" id="KW-0805">Transcription regulation</keyword>
<protein>
    <submittedName>
        <fullName evidence="5">MurR/RpiR family transcriptional regulator</fullName>
    </submittedName>
</protein>
<gene>
    <name evidence="5" type="ORF">FYJ37_00260</name>
</gene>
<evidence type="ECO:0000313" key="6">
    <source>
        <dbReference type="Proteomes" id="UP000462363"/>
    </source>
</evidence>
<dbReference type="SUPFAM" id="SSF46689">
    <property type="entry name" value="Homeodomain-like"/>
    <property type="match status" value="1"/>
</dbReference>
<proteinExistence type="predicted"/>
<dbReference type="GO" id="GO:1901135">
    <property type="term" value="P:carbohydrate derivative metabolic process"/>
    <property type="evidence" value="ECO:0007669"/>
    <property type="project" value="InterPro"/>
</dbReference>
<dbReference type="PANTHER" id="PTHR30514:SF18">
    <property type="entry name" value="RPIR-FAMILY TRANSCRIPTIONAL REGULATOR"/>
    <property type="match status" value="1"/>
</dbReference>
<accession>A0A844F177</accession>
<dbReference type="PROSITE" id="PS51071">
    <property type="entry name" value="HTH_RPIR"/>
    <property type="match status" value="1"/>
</dbReference>
<keyword evidence="3" id="KW-0804">Transcription</keyword>
<dbReference type="GO" id="GO:0003677">
    <property type="term" value="F:DNA binding"/>
    <property type="evidence" value="ECO:0007669"/>
    <property type="project" value="UniProtKB-KW"/>
</dbReference>
<organism evidence="5 6">
    <name type="scientific">Clostridium scindens (strain JCM 10418 / VPI 12708)</name>
    <dbReference type="NCBI Taxonomy" id="29347"/>
    <lineage>
        <taxon>Bacteria</taxon>
        <taxon>Bacillati</taxon>
        <taxon>Bacillota</taxon>
        <taxon>Clostridia</taxon>
        <taxon>Lachnospirales</taxon>
        <taxon>Lachnospiraceae</taxon>
    </lineage>
</organism>
<dbReference type="Proteomes" id="UP000462363">
    <property type="component" value="Unassembled WGS sequence"/>
</dbReference>
<dbReference type="EMBL" id="VUMB01000001">
    <property type="protein sequence ID" value="MSS38822.1"/>
    <property type="molecule type" value="Genomic_DNA"/>
</dbReference>
<dbReference type="InterPro" id="IPR000281">
    <property type="entry name" value="HTH_RpiR"/>
</dbReference>
<dbReference type="InterPro" id="IPR001347">
    <property type="entry name" value="SIS_dom"/>
</dbReference>
<dbReference type="InterPro" id="IPR047640">
    <property type="entry name" value="RpiR-like"/>
</dbReference>
<keyword evidence="2" id="KW-0238">DNA-binding</keyword>
<dbReference type="Gene3D" id="3.40.50.10490">
    <property type="entry name" value="Glucose-6-phosphate isomerase like protein, domain 1"/>
    <property type="match status" value="1"/>
</dbReference>
<dbReference type="Pfam" id="PF01418">
    <property type="entry name" value="HTH_6"/>
    <property type="match status" value="1"/>
</dbReference>